<evidence type="ECO:0000256" key="3">
    <source>
        <dbReference type="PROSITE-ProRule" id="PRU00023"/>
    </source>
</evidence>
<evidence type="ECO:0000313" key="5">
    <source>
        <dbReference type="Proteomes" id="UP001201163"/>
    </source>
</evidence>
<keyword evidence="5" id="KW-1185">Reference proteome</keyword>
<evidence type="ECO:0000313" key="4">
    <source>
        <dbReference type="EMBL" id="KAH8986021.1"/>
    </source>
</evidence>
<organism evidence="4 5">
    <name type="scientific">Lactarius akahatsu</name>
    <dbReference type="NCBI Taxonomy" id="416441"/>
    <lineage>
        <taxon>Eukaryota</taxon>
        <taxon>Fungi</taxon>
        <taxon>Dikarya</taxon>
        <taxon>Basidiomycota</taxon>
        <taxon>Agaricomycotina</taxon>
        <taxon>Agaricomycetes</taxon>
        <taxon>Russulales</taxon>
        <taxon>Russulaceae</taxon>
        <taxon>Lactarius</taxon>
    </lineage>
</organism>
<dbReference type="InterPro" id="IPR002110">
    <property type="entry name" value="Ankyrin_rpt"/>
</dbReference>
<evidence type="ECO:0000256" key="2">
    <source>
        <dbReference type="ARBA" id="ARBA00023043"/>
    </source>
</evidence>
<dbReference type="Proteomes" id="UP001201163">
    <property type="component" value="Unassembled WGS sequence"/>
</dbReference>
<keyword evidence="1" id="KW-0677">Repeat</keyword>
<reference evidence="4" key="1">
    <citation type="submission" date="2022-01" db="EMBL/GenBank/DDBJ databases">
        <title>Comparative genomics reveals a dynamic genome evolution in the ectomycorrhizal milk-cap (Lactarius) mushrooms.</title>
        <authorList>
            <consortium name="DOE Joint Genome Institute"/>
            <person name="Lebreton A."/>
            <person name="Tang N."/>
            <person name="Kuo A."/>
            <person name="LaButti K."/>
            <person name="Drula E."/>
            <person name="Barry K."/>
            <person name="Clum A."/>
            <person name="Lipzen A."/>
            <person name="Mousain D."/>
            <person name="Ng V."/>
            <person name="Wang R."/>
            <person name="Wang X."/>
            <person name="Dai Y."/>
            <person name="Henrissat B."/>
            <person name="Grigoriev I.V."/>
            <person name="Guerin-Laguette A."/>
            <person name="Yu F."/>
            <person name="Martin F.M."/>
        </authorList>
    </citation>
    <scope>NUCLEOTIDE SEQUENCE</scope>
    <source>
        <strain evidence="4">QP</strain>
    </source>
</reference>
<dbReference type="Gene3D" id="1.25.40.20">
    <property type="entry name" value="Ankyrin repeat-containing domain"/>
    <property type="match status" value="1"/>
</dbReference>
<dbReference type="PANTHER" id="PTHR24171">
    <property type="entry name" value="ANKYRIN REPEAT DOMAIN-CONTAINING PROTEIN 39-RELATED"/>
    <property type="match status" value="1"/>
</dbReference>
<dbReference type="EMBL" id="JAKELL010000058">
    <property type="protein sequence ID" value="KAH8986021.1"/>
    <property type="molecule type" value="Genomic_DNA"/>
</dbReference>
<feature type="repeat" description="ANK" evidence="3">
    <location>
        <begin position="1"/>
        <end position="30"/>
    </location>
</feature>
<dbReference type="PROSITE" id="PS50088">
    <property type="entry name" value="ANK_REPEAT"/>
    <property type="match status" value="1"/>
</dbReference>
<dbReference type="SUPFAM" id="SSF48403">
    <property type="entry name" value="Ankyrin repeat"/>
    <property type="match status" value="1"/>
</dbReference>
<keyword evidence="2 3" id="KW-0040">ANK repeat</keyword>
<dbReference type="PROSITE" id="PS50297">
    <property type="entry name" value="ANK_REP_REGION"/>
    <property type="match status" value="1"/>
</dbReference>
<gene>
    <name evidence="4" type="ORF">EDB92DRAFT_2070131</name>
</gene>
<sequence>MPLHLALSWGSAETVQLLVEHGADVNTRDGSHKTPLHVALSPDSSHATSWSDLGHTAIGRAWGRR</sequence>
<evidence type="ECO:0000256" key="1">
    <source>
        <dbReference type="ARBA" id="ARBA00022737"/>
    </source>
</evidence>
<protein>
    <submittedName>
        <fullName evidence="4">Uncharacterized protein</fullName>
    </submittedName>
</protein>
<comment type="caution">
    <text evidence="4">The sequence shown here is derived from an EMBL/GenBank/DDBJ whole genome shotgun (WGS) entry which is preliminary data.</text>
</comment>
<accession>A0AAD4LG04</accession>
<proteinExistence type="predicted"/>
<dbReference type="InterPro" id="IPR036770">
    <property type="entry name" value="Ankyrin_rpt-contain_sf"/>
</dbReference>
<name>A0AAD4LG04_9AGAM</name>
<dbReference type="AlphaFoldDB" id="A0AAD4LG04"/>
<dbReference type="Pfam" id="PF13637">
    <property type="entry name" value="Ank_4"/>
    <property type="match status" value="1"/>
</dbReference>